<evidence type="ECO:0000256" key="6">
    <source>
        <dbReference type="ARBA" id="ARBA00023203"/>
    </source>
</evidence>
<evidence type="ECO:0000256" key="11">
    <source>
        <dbReference type="ARBA" id="ARBA00083205"/>
    </source>
</evidence>
<accession>A0A8C0M2L5</accession>
<feature type="compositionally biased region" description="Basic and acidic residues" evidence="13">
    <location>
        <begin position="235"/>
        <end position="259"/>
    </location>
</feature>
<comment type="subcellular location">
    <subcellularLocation>
        <location evidence="1">Cytoplasm</location>
        <location evidence="1">Cytoskeleton</location>
    </subcellularLocation>
</comment>
<feature type="compositionally biased region" description="Basic and acidic residues" evidence="13">
    <location>
        <begin position="298"/>
        <end position="315"/>
    </location>
</feature>
<evidence type="ECO:0000256" key="8">
    <source>
        <dbReference type="ARBA" id="ARBA00057680"/>
    </source>
</evidence>
<dbReference type="GO" id="GO:0003779">
    <property type="term" value="F:actin binding"/>
    <property type="evidence" value="ECO:0007669"/>
    <property type="project" value="UniProtKB-KW"/>
</dbReference>
<evidence type="ECO:0000256" key="10">
    <source>
        <dbReference type="ARBA" id="ARBA00075669"/>
    </source>
</evidence>
<dbReference type="PANTHER" id="PTHR17271">
    <property type="entry name" value="PLECKSTRIN HOMOLOGY PH DOMAIN-CONTAINING PROTEIN"/>
    <property type="match status" value="1"/>
</dbReference>
<evidence type="ECO:0000256" key="5">
    <source>
        <dbReference type="ARBA" id="ARBA00023054"/>
    </source>
</evidence>
<dbReference type="Ensembl" id="ENSCAFT00030004273.1">
    <property type="protein sequence ID" value="ENSCAFP00030003790.1"/>
    <property type="gene ID" value="ENSCAFG00030002118.1"/>
</dbReference>
<dbReference type="Gene3D" id="2.30.29.30">
    <property type="entry name" value="Pleckstrin-homology domain (PH domain)/Phosphotyrosine-binding domain (PTB)"/>
    <property type="match status" value="2"/>
</dbReference>
<dbReference type="AlphaFoldDB" id="A0A8C0M2L5"/>
<feature type="compositionally biased region" description="Low complexity" evidence="13">
    <location>
        <begin position="649"/>
        <end position="658"/>
    </location>
</feature>
<evidence type="ECO:0000256" key="7">
    <source>
        <dbReference type="ARBA" id="ARBA00023212"/>
    </source>
</evidence>
<dbReference type="Proteomes" id="UP000694429">
    <property type="component" value="Chromosome 5"/>
</dbReference>
<keyword evidence="7" id="KW-0206">Cytoskeleton</keyword>
<feature type="domain" description="PH" evidence="14">
    <location>
        <begin position="43"/>
        <end position="150"/>
    </location>
</feature>
<evidence type="ECO:0000256" key="13">
    <source>
        <dbReference type="SAM" id="MobiDB-lite"/>
    </source>
</evidence>
<dbReference type="InterPro" id="IPR052223">
    <property type="entry name" value="Actin_Cytoskeleton_Reg"/>
</dbReference>
<dbReference type="GO" id="GO:0015629">
    <property type="term" value="C:actin cytoskeleton"/>
    <property type="evidence" value="ECO:0007669"/>
    <property type="project" value="UniProtKB-ARBA"/>
</dbReference>
<dbReference type="FunFam" id="2.30.29.30:FF:000190">
    <property type="entry name" value="myosin phosphatase Rho-interacting protein isoform X2"/>
    <property type="match status" value="1"/>
</dbReference>
<dbReference type="PROSITE" id="PS50003">
    <property type="entry name" value="PH_DOMAIN"/>
    <property type="match status" value="2"/>
</dbReference>
<feature type="coiled-coil region" evidence="12">
    <location>
        <begin position="726"/>
        <end position="753"/>
    </location>
</feature>
<organism evidence="15 16">
    <name type="scientific">Canis lupus familiaris</name>
    <name type="common">Dog</name>
    <name type="synonym">Canis familiaris</name>
    <dbReference type="NCBI Taxonomy" id="9615"/>
    <lineage>
        <taxon>Eukaryota</taxon>
        <taxon>Metazoa</taxon>
        <taxon>Chordata</taxon>
        <taxon>Craniata</taxon>
        <taxon>Vertebrata</taxon>
        <taxon>Euteleostomi</taxon>
        <taxon>Mammalia</taxon>
        <taxon>Eutheria</taxon>
        <taxon>Laurasiatheria</taxon>
        <taxon>Carnivora</taxon>
        <taxon>Caniformia</taxon>
        <taxon>Canidae</taxon>
        <taxon>Canis</taxon>
    </lineage>
</organism>
<name>A0A8C0M2L5_CANLF</name>
<protein>
    <recommendedName>
        <fullName evidence="9">Myosin phosphatase Rho-interacting protein</fullName>
    </recommendedName>
    <alternativeName>
        <fullName evidence="11">Rho-interacting protein 3</fullName>
    </alternativeName>
    <alternativeName>
        <fullName evidence="10">p116Rip</fullName>
    </alternativeName>
</protein>
<evidence type="ECO:0000259" key="14">
    <source>
        <dbReference type="PROSITE" id="PS50003"/>
    </source>
</evidence>
<feature type="coiled-coil region" evidence="12">
    <location>
        <begin position="956"/>
        <end position="1022"/>
    </location>
</feature>
<dbReference type="InterPro" id="IPR011993">
    <property type="entry name" value="PH-like_dom_sf"/>
</dbReference>
<keyword evidence="3" id="KW-0597">Phosphoprotein</keyword>
<feature type="region of interest" description="Disordered" evidence="13">
    <location>
        <begin position="537"/>
        <end position="659"/>
    </location>
</feature>
<dbReference type="SMART" id="SM00233">
    <property type="entry name" value="PH"/>
    <property type="match status" value="2"/>
</dbReference>
<dbReference type="Pfam" id="PF00169">
    <property type="entry name" value="PH"/>
    <property type="match status" value="2"/>
</dbReference>
<evidence type="ECO:0000256" key="9">
    <source>
        <dbReference type="ARBA" id="ARBA00071940"/>
    </source>
</evidence>
<keyword evidence="2" id="KW-0963">Cytoplasm</keyword>
<dbReference type="InterPro" id="IPR001849">
    <property type="entry name" value="PH_domain"/>
</dbReference>
<feature type="compositionally biased region" description="Low complexity" evidence="13">
    <location>
        <begin position="216"/>
        <end position="230"/>
    </location>
</feature>
<evidence type="ECO:0000256" key="12">
    <source>
        <dbReference type="SAM" id="Coils"/>
    </source>
</evidence>
<dbReference type="FunFam" id="2.30.29.30:FF:000133">
    <property type="entry name" value="myosin phosphatase Rho-interacting protein isoform X1"/>
    <property type="match status" value="1"/>
</dbReference>
<feature type="region of interest" description="Disordered" evidence="13">
    <location>
        <begin position="152"/>
        <end position="378"/>
    </location>
</feature>
<sequence length="1075" mass="121941">MSAAKENPCRKFQANIFNKSKCQNCFKPRESHLLNDEDLTQAKPIYGGWLLLAPDGTDFDNPVHRSRKWQRRFFILYEHGLLRYALDEMPTTLPQGTINMNQCTDVVDGEGRTGQKFSLCILTPEKEHFIRAETKEIISGWLEMLMVYPRTNKQNQKKKRKVEPPTPQEPGPAKMAVTSSSSSSSIPSAEKVPTTKSTLWQEEMRAKDQPDGGSLSPAQSPSQSQPPAASTLREPGLESKDEESTMSSDRMDCGRKVRVESGYFSLEKTKQDLKAEEQQLPPPLSPPSPSTPNNRRSQVIEKFEALDIEKAEHMETNSSSGPSPSSDTRQGRSEKRAFPRKRDLPNEAPTAPLPDTSATPMSPHRRAKSLDRRSTESSLTPDLLNFKKGWLTKQYEDSQTQVSLLATHSEDLGIWLAGLLLLAAATFQLGGLSPLSAASEVETEDCEALFTSHTTWKKHWFVLADQSLRYYRDSAAEEAADLDGEIDLSTCYDVTEYPVQRNYGFQIHTKEGEFTLSAMTSGIRRNWIQTIMKHVHPTSAPDVTSSLPEEKNRSSSSFETCPRPSEKPDMERGEPDPEQKRSRARERRREGRSKTFDWAEFRPIQQALAQERASTTGISDTHPEAEAGELERERARRREERRKRFGMLDATDGPGADDTALRMEVDRSPGLPVTTDLKTQNVHVEIEQRWHQVETTPLREEKQVPIAPLHLSSEDGGDRLSTHELTSLLEKELEQSQKEASDLLEQNRLLQDQLRVALGREQSAREGYVLQATCERGFAAMEETHQKKIEDLQRQHQRELEKLREEKDRLLAEETAATISAIEAMKNAHREEMERELEKSQRSQISSINSDIEALRRQYLEELQSVQRELEVLSEQYSQKCLENAHLAQALEAERQALRQCQRENQELNAHNQELNNRLAAEIARLRTLLTGDAGGEATGSPLTQGKDAYELEVLLRVKESEIQYLKQEISSLKDELQTALRDKKYASDKYKDIYTELSIVRAKADCDVSRLKEQLKAATEALGEKSPENTPVSGYDIMKSKSNPDFLKKDRSCVSRQLRNIRSKSVIEQVSWDN</sequence>
<evidence type="ECO:0000256" key="4">
    <source>
        <dbReference type="ARBA" id="ARBA00022737"/>
    </source>
</evidence>
<evidence type="ECO:0000256" key="3">
    <source>
        <dbReference type="ARBA" id="ARBA00022553"/>
    </source>
</evidence>
<keyword evidence="5 12" id="KW-0175">Coiled coil</keyword>
<evidence type="ECO:0000313" key="15">
    <source>
        <dbReference type="Ensembl" id="ENSCAFP00030003790.1"/>
    </source>
</evidence>
<evidence type="ECO:0000256" key="2">
    <source>
        <dbReference type="ARBA" id="ARBA00022490"/>
    </source>
</evidence>
<keyword evidence="6" id="KW-0009">Actin-binding</keyword>
<feature type="compositionally biased region" description="Basic and acidic residues" evidence="13">
    <location>
        <begin position="329"/>
        <end position="345"/>
    </location>
</feature>
<reference evidence="15" key="2">
    <citation type="submission" date="2025-08" db="UniProtKB">
        <authorList>
            <consortium name="Ensembl"/>
        </authorList>
    </citation>
    <scope>IDENTIFICATION</scope>
</reference>
<feature type="coiled-coil region" evidence="12">
    <location>
        <begin position="782"/>
        <end position="925"/>
    </location>
</feature>
<reference evidence="15" key="1">
    <citation type="submission" date="2019-03" db="EMBL/GenBank/DDBJ databases">
        <authorList>
            <person name="Warren W.C."/>
            <person name="Johnson G.S."/>
        </authorList>
    </citation>
    <scope>NUCLEOTIDE SEQUENCE [LARGE SCALE GENOMIC DNA]</scope>
    <source>
        <strain evidence="15">Basenji</strain>
    </source>
</reference>
<dbReference type="CDD" id="cd01236">
    <property type="entry name" value="PH_RIP"/>
    <property type="match status" value="1"/>
</dbReference>
<feature type="compositionally biased region" description="Basic and acidic residues" evidence="13">
    <location>
        <begin position="564"/>
        <end position="600"/>
    </location>
</feature>
<dbReference type="SUPFAM" id="SSF50729">
    <property type="entry name" value="PH domain-like"/>
    <property type="match status" value="2"/>
</dbReference>
<feature type="compositionally biased region" description="Basic and acidic residues" evidence="13">
    <location>
        <begin position="267"/>
        <end position="277"/>
    </location>
</feature>
<evidence type="ECO:0000313" key="16">
    <source>
        <dbReference type="Proteomes" id="UP000694429"/>
    </source>
</evidence>
<evidence type="ECO:0000256" key="1">
    <source>
        <dbReference type="ARBA" id="ARBA00004245"/>
    </source>
</evidence>
<dbReference type="PANTHER" id="PTHR17271:SF9">
    <property type="entry name" value="MYOSIN PHOSPHATASE RHO-INTERACTING PROTEIN"/>
    <property type="match status" value="1"/>
</dbReference>
<keyword evidence="4" id="KW-0677">Repeat</keyword>
<proteinExistence type="predicted"/>
<feature type="domain" description="PH" evidence="14">
    <location>
        <begin position="425"/>
        <end position="536"/>
    </location>
</feature>
<comment type="function">
    <text evidence="8">Targets myosin phosphatase to the actin cytoskeleton. Required for the regulation of the actin cytoskeleton by RhoA and ROCK1. Depletion leads to an increased number of stress fibers in smooth muscle cells through stabilization of actin fibers by phosphorylated myosin. Overexpression of MRIP as well as its F-actin-binding region leads to disassembly of stress fibers in neuronal cells.</text>
</comment>
<feature type="compositionally biased region" description="Pro residues" evidence="13">
    <location>
        <begin position="280"/>
        <end position="290"/>
    </location>
</feature>
<feature type="compositionally biased region" description="Basic and acidic residues" evidence="13">
    <location>
        <begin position="621"/>
        <end position="638"/>
    </location>
</feature>